<dbReference type="Pfam" id="PF00651">
    <property type="entry name" value="BTB"/>
    <property type="match status" value="1"/>
</dbReference>
<dbReference type="EMBL" id="KZ805498">
    <property type="protein sequence ID" value="PVH95395.1"/>
    <property type="molecule type" value="Genomic_DNA"/>
</dbReference>
<sequence length="268" mass="29747">MQSFNMMGALGKRVRFDSPEAVPNDGDQSQAFPAVEDVQNADEESNDIPPPATLSYFHSAVVSIQLGQCAATLSSPVIQVHESLLCDNSEFFRAKTKAIWEASATGTIDLSDEDPSIFKIFAHFVYTRKVEFKKGGNPSQPFQNLIKSYILGEKLLAPSFQNAIIKALVKYQAEKDKFPGNDAIKLAYEGTPSNSPLRKLLVDFWAKAAYGGWNHQDLVESAGAEFVQDLIEAFLKKRSRLSKEKRKQWSKNPELYYVEDTLSGGAKA</sequence>
<gene>
    <name evidence="2" type="ORF">DM02DRAFT_690285</name>
</gene>
<evidence type="ECO:0000313" key="2">
    <source>
        <dbReference type="EMBL" id="PVH95395.1"/>
    </source>
</evidence>
<organism evidence="2 3">
    <name type="scientific">Periconia macrospinosa</name>
    <dbReference type="NCBI Taxonomy" id="97972"/>
    <lineage>
        <taxon>Eukaryota</taxon>
        <taxon>Fungi</taxon>
        <taxon>Dikarya</taxon>
        <taxon>Ascomycota</taxon>
        <taxon>Pezizomycotina</taxon>
        <taxon>Dothideomycetes</taxon>
        <taxon>Pleosporomycetidae</taxon>
        <taxon>Pleosporales</taxon>
        <taxon>Massarineae</taxon>
        <taxon>Periconiaceae</taxon>
        <taxon>Periconia</taxon>
    </lineage>
</organism>
<evidence type="ECO:0000313" key="3">
    <source>
        <dbReference type="Proteomes" id="UP000244855"/>
    </source>
</evidence>
<keyword evidence="3" id="KW-1185">Reference proteome</keyword>
<dbReference type="Gene3D" id="3.30.710.10">
    <property type="entry name" value="Potassium Channel Kv1.1, Chain A"/>
    <property type="match status" value="1"/>
</dbReference>
<dbReference type="InterPro" id="IPR000210">
    <property type="entry name" value="BTB/POZ_dom"/>
</dbReference>
<accession>A0A2V1DBI0</accession>
<dbReference type="PANTHER" id="PTHR47843">
    <property type="entry name" value="BTB DOMAIN-CONTAINING PROTEIN-RELATED"/>
    <property type="match status" value="1"/>
</dbReference>
<dbReference type="PANTHER" id="PTHR47843:SF2">
    <property type="entry name" value="BTB DOMAIN-CONTAINING PROTEIN"/>
    <property type="match status" value="1"/>
</dbReference>
<name>A0A2V1DBI0_9PLEO</name>
<dbReference type="AlphaFoldDB" id="A0A2V1DBI0"/>
<protein>
    <recommendedName>
        <fullName evidence="1">BTB domain-containing protein</fullName>
    </recommendedName>
</protein>
<evidence type="ECO:0000259" key="1">
    <source>
        <dbReference type="PROSITE" id="PS50097"/>
    </source>
</evidence>
<dbReference type="STRING" id="97972.A0A2V1DBI0"/>
<dbReference type="PROSITE" id="PS50097">
    <property type="entry name" value="BTB"/>
    <property type="match status" value="1"/>
</dbReference>
<feature type="domain" description="BTB" evidence="1">
    <location>
        <begin position="60"/>
        <end position="134"/>
    </location>
</feature>
<dbReference type="InterPro" id="IPR011333">
    <property type="entry name" value="SKP1/BTB/POZ_sf"/>
</dbReference>
<proteinExistence type="predicted"/>
<dbReference type="SUPFAM" id="SSF54695">
    <property type="entry name" value="POZ domain"/>
    <property type="match status" value="1"/>
</dbReference>
<dbReference type="OrthoDB" id="3794732at2759"/>
<dbReference type="CDD" id="cd18186">
    <property type="entry name" value="BTB_POZ_ZBTB_KLHL-like"/>
    <property type="match status" value="1"/>
</dbReference>
<dbReference type="Proteomes" id="UP000244855">
    <property type="component" value="Unassembled WGS sequence"/>
</dbReference>
<reference evidence="2 3" key="1">
    <citation type="journal article" date="2018" name="Sci. Rep.">
        <title>Comparative genomics provides insights into the lifestyle and reveals functional heterogeneity of dark septate endophytic fungi.</title>
        <authorList>
            <person name="Knapp D.G."/>
            <person name="Nemeth J.B."/>
            <person name="Barry K."/>
            <person name="Hainaut M."/>
            <person name="Henrissat B."/>
            <person name="Johnson J."/>
            <person name="Kuo A."/>
            <person name="Lim J.H.P."/>
            <person name="Lipzen A."/>
            <person name="Nolan M."/>
            <person name="Ohm R.A."/>
            <person name="Tamas L."/>
            <person name="Grigoriev I.V."/>
            <person name="Spatafora J.W."/>
            <person name="Nagy L.G."/>
            <person name="Kovacs G.M."/>
        </authorList>
    </citation>
    <scope>NUCLEOTIDE SEQUENCE [LARGE SCALE GENOMIC DNA]</scope>
    <source>
        <strain evidence="2 3">DSE2036</strain>
    </source>
</reference>